<evidence type="ECO:0000313" key="2">
    <source>
        <dbReference type="EMBL" id="BBG23308.1"/>
    </source>
</evidence>
<gene>
    <name evidence="2" type="ORF">IC006_0592</name>
    <name evidence="3" type="ORF">IC007_0564</name>
</gene>
<feature type="domain" description="PIN" evidence="1">
    <location>
        <begin position="1"/>
        <end position="113"/>
    </location>
</feature>
<dbReference type="InterPro" id="IPR002716">
    <property type="entry name" value="PIN_dom"/>
</dbReference>
<dbReference type="CDD" id="cd18689">
    <property type="entry name" value="PIN_VapC-like"/>
    <property type="match status" value="1"/>
</dbReference>
<protein>
    <recommendedName>
        <fullName evidence="1">PIN domain-containing protein</fullName>
    </recommendedName>
</protein>
<sequence length="121" mass="13726">MLDASAIMLYFYGNEKLKEIIENSEVYVNSVNLTEFLYAYARAKGWKEGLFKYSIIRNSFKLIDVNKDDIITTSAKLKIRYNLSLGDSFLLASAKHIKGVAVTSDHELKDVKEVKVLVVSL</sequence>
<dbReference type="InterPro" id="IPR029060">
    <property type="entry name" value="PIN-like_dom_sf"/>
</dbReference>
<evidence type="ECO:0000259" key="1">
    <source>
        <dbReference type="Pfam" id="PF01850"/>
    </source>
</evidence>
<dbReference type="Gene3D" id="3.40.50.1010">
    <property type="entry name" value="5'-nuclease"/>
    <property type="match status" value="1"/>
</dbReference>
<dbReference type="Proteomes" id="UP000322983">
    <property type="component" value="Chromosome"/>
</dbReference>
<organism evidence="3 5">
    <name type="scientific">Sulfuracidifex tepidarius</name>
    <dbReference type="NCBI Taxonomy" id="1294262"/>
    <lineage>
        <taxon>Archaea</taxon>
        <taxon>Thermoproteota</taxon>
        <taxon>Thermoprotei</taxon>
        <taxon>Sulfolobales</taxon>
        <taxon>Sulfolobaceae</taxon>
        <taxon>Sulfuracidifex</taxon>
    </lineage>
</organism>
<dbReference type="KEGG" id="step:IC006_0592"/>
<reference evidence="5" key="1">
    <citation type="submission" date="2018-09" db="EMBL/GenBank/DDBJ databases">
        <title>Complete Genome Sequencing of Sulfolobus sp. JCM 16834.</title>
        <authorList>
            <person name="Kato S."/>
            <person name="Itoh T."/>
            <person name="Ohkuma M."/>
        </authorList>
    </citation>
    <scope>NUCLEOTIDE SEQUENCE [LARGE SCALE GENOMIC DNA]</scope>
    <source>
        <strain evidence="5">IC-007</strain>
    </source>
</reference>
<reference evidence="3 4" key="2">
    <citation type="journal article" date="2020" name="Int. J. Syst. Evol. Microbiol.">
        <title>Sulfuracidifex tepidarius gen. nov., sp. nov. and transfer of Sulfolobus metallicus Huber and Stetter 1992 to the genus Sulfuracidifex as Sulfuracidifex metallicus comb. nov.</title>
        <authorList>
            <person name="Itoh T."/>
            <person name="Miura T."/>
            <person name="Sakai H.D."/>
            <person name="Kato S."/>
            <person name="Ohkuma M."/>
            <person name="Takashina T."/>
        </authorList>
    </citation>
    <scope>NUCLEOTIDE SEQUENCE</scope>
    <source>
        <strain evidence="2 4">IC-006</strain>
        <strain evidence="3">IC-007</strain>
    </source>
</reference>
<evidence type="ECO:0000313" key="3">
    <source>
        <dbReference type="EMBL" id="BBG26059.1"/>
    </source>
</evidence>
<proteinExistence type="predicted"/>
<dbReference type="SUPFAM" id="SSF88723">
    <property type="entry name" value="PIN domain-like"/>
    <property type="match status" value="1"/>
</dbReference>
<dbReference type="PANTHER" id="PTHR39677:SF4">
    <property type="entry name" value="RIBONUCLEASE VAPC6"/>
    <property type="match status" value="1"/>
</dbReference>
<dbReference type="OrthoDB" id="147997at2157"/>
<accession>A0A510DT23</accession>
<keyword evidence="4" id="KW-1185">Reference proteome</keyword>
<name>A0A510E0Q0_9CREN</name>
<accession>A0A510E0Q0</accession>
<dbReference type="EMBL" id="AP018930">
    <property type="protein sequence ID" value="BBG26059.1"/>
    <property type="molecule type" value="Genomic_DNA"/>
</dbReference>
<evidence type="ECO:0000313" key="5">
    <source>
        <dbReference type="Proteomes" id="UP000325030"/>
    </source>
</evidence>
<dbReference type="AlphaFoldDB" id="A0A510E0Q0"/>
<dbReference type="EMBL" id="AP018929">
    <property type="protein sequence ID" value="BBG23308.1"/>
    <property type="molecule type" value="Genomic_DNA"/>
</dbReference>
<evidence type="ECO:0000313" key="4">
    <source>
        <dbReference type="Proteomes" id="UP000322983"/>
    </source>
</evidence>
<dbReference type="PANTHER" id="PTHR39677">
    <property type="entry name" value="RIBONUCLEASE VAPC6"/>
    <property type="match status" value="1"/>
</dbReference>
<dbReference type="Pfam" id="PF01850">
    <property type="entry name" value="PIN"/>
    <property type="match status" value="1"/>
</dbReference>
<dbReference type="Proteomes" id="UP000325030">
    <property type="component" value="Chromosome"/>
</dbReference>